<proteinExistence type="predicted"/>
<sequence length="194" mass="20318">MHSGNGNHCHRTHDSWITRAPTVSVTPERLLGKNAFVGKDGSGKNAPSLLLTRSLSGIGVPAATAGTESARGKPLPGVSRLRANRPRPFPLPAAPGLGPEKPLGPARPQKNLWAIGLGPFAREPGSRQAGAPIRGPPGASRPQSGHRRQQVRPPAHAARAAPEHRLFGRCHEGGPVSRVEIGGRPQDKDAATPE</sequence>
<gene>
    <name evidence="2" type="ORF">Nans01_08390</name>
</gene>
<feature type="compositionally biased region" description="Low complexity" evidence="1">
    <location>
        <begin position="94"/>
        <end position="106"/>
    </location>
</feature>
<organism evidence="2 3">
    <name type="scientific">Nocardiopsis ansamitocini</name>
    <dbReference type="NCBI Taxonomy" id="1670832"/>
    <lineage>
        <taxon>Bacteria</taxon>
        <taxon>Bacillati</taxon>
        <taxon>Actinomycetota</taxon>
        <taxon>Actinomycetes</taxon>
        <taxon>Streptosporangiales</taxon>
        <taxon>Nocardiopsidaceae</taxon>
        <taxon>Nocardiopsis</taxon>
    </lineage>
</organism>
<feature type="compositionally biased region" description="Basic and acidic residues" evidence="1">
    <location>
        <begin position="161"/>
        <end position="172"/>
    </location>
</feature>
<evidence type="ECO:0000256" key="1">
    <source>
        <dbReference type="SAM" id="MobiDB-lite"/>
    </source>
</evidence>
<accession>A0A9W6UHL4</accession>
<feature type="region of interest" description="Disordered" evidence="1">
    <location>
        <begin position="63"/>
        <end position="194"/>
    </location>
</feature>
<comment type="caution">
    <text evidence="2">The sequence shown here is derived from an EMBL/GenBank/DDBJ whole genome shotgun (WGS) entry which is preliminary data.</text>
</comment>
<protein>
    <submittedName>
        <fullName evidence="2">Uncharacterized protein</fullName>
    </submittedName>
</protein>
<feature type="compositionally biased region" description="Low complexity" evidence="1">
    <location>
        <begin position="151"/>
        <end position="160"/>
    </location>
</feature>
<dbReference type="EMBL" id="BSQG01000001">
    <property type="protein sequence ID" value="GLU46488.1"/>
    <property type="molecule type" value="Genomic_DNA"/>
</dbReference>
<name>A0A9W6UHL4_9ACTN</name>
<dbReference type="AlphaFoldDB" id="A0A9W6UHL4"/>
<reference evidence="2" key="1">
    <citation type="submission" date="2023-02" db="EMBL/GenBank/DDBJ databases">
        <title>Nocardiopsis ansamitocini NBRC 112285.</title>
        <authorList>
            <person name="Ichikawa N."/>
            <person name="Sato H."/>
            <person name="Tonouchi N."/>
        </authorList>
    </citation>
    <scope>NUCLEOTIDE SEQUENCE</scope>
    <source>
        <strain evidence="2">NBRC 112285</strain>
    </source>
</reference>
<evidence type="ECO:0000313" key="2">
    <source>
        <dbReference type="EMBL" id="GLU46488.1"/>
    </source>
</evidence>
<feature type="compositionally biased region" description="Basic and acidic residues" evidence="1">
    <location>
        <begin position="185"/>
        <end position="194"/>
    </location>
</feature>
<evidence type="ECO:0000313" key="3">
    <source>
        <dbReference type="Proteomes" id="UP001165092"/>
    </source>
</evidence>
<dbReference type="Proteomes" id="UP001165092">
    <property type="component" value="Unassembled WGS sequence"/>
</dbReference>
<keyword evidence="3" id="KW-1185">Reference proteome</keyword>